<keyword evidence="3" id="KW-1185">Reference proteome</keyword>
<dbReference type="AlphaFoldDB" id="X6N4Q8"/>
<comment type="caution">
    <text evidence="2">The sequence shown here is derived from an EMBL/GenBank/DDBJ whole genome shotgun (WGS) entry which is preliminary data.</text>
</comment>
<evidence type="ECO:0000256" key="1">
    <source>
        <dbReference type="SAM" id="MobiDB-lite"/>
    </source>
</evidence>
<dbReference type="EMBL" id="ASPP01012027">
    <property type="protein sequence ID" value="ETO21006.1"/>
    <property type="molecule type" value="Genomic_DNA"/>
</dbReference>
<feature type="compositionally biased region" description="Low complexity" evidence="1">
    <location>
        <begin position="8"/>
        <end position="20"/>
    </location>
</feature>
<feature type="compositionally biased region" description="Basic and acidic residues" evidence="1">
    <location>
        <begin position="287"/>
        <end position="302"/>
    </location>
</feature>
<gene>
    <name evidence="2" type="ORF">RFI_16198</name>
</gene>
<name>X6N4Q8_RETFI</name>
<sequence length="349" mass="40793">MVVITIKQNDNCQDDAQANADENDTLDGQQEDGRVCYIKKKSRLPNKRRKSQKLDEELRNTDEAKMKRQARQEKEHNRQESGAVPKGLFESDYANTEEARKIREERAKKARKESVAIPKNLFASEHDNNSEDDATREERRIHQRKQSLMKAVGDKGHLSDEDTEKSKNAEYEARRKVLFFLFLLTVDRAGRQKGKEAAPIPEKTEIFCCIFVSFFLPIDQYYEKVTIIQTHHRRESSLPVPNLGFDDPTIIIAETKEEVQNLKERLKKLEEEKKAVEKQLQESKEQAQQLEKRVEEKVRQEKSGSNNKNEIEQMTVHVEELKKQLNHTADSKLKLIQRTNNEINRLKLR</sequence>
<dbReference type="Proteomes" id="UP000023152">
    <property type="component" value="Unassembled WGS sequence"/>
</dbReference>
<organism evidence="2 3">
    <name type="scientific">Reticulomyxa filosa</name>
    <dbReference type="NCBI Taxonomy" id="46433"/>
    <lineage>
        <taxon>Eukaryota</taxon>
        <taxon>Sar</taxon>
        <taxon>Rhizaria</taxon>
        <taxon>Retaria</taxon>
        <taxon>Foraminifera</taxon>
        <taxon>Monothalamids</taxon>
        <taxon>Reticulomyxidae</taxon>
        <taxon>Reticulomyxa</taxon>
    </lineage>
</organism>
<accession>X6N4Q8</accession>
<proteinExistence type="predicted"/>
<feature type="region of interest" description="Disordered" evidence="1">
    <location>
        <begin position="287"/>
        <end position="311"/>
    </location>
</feature>
<evidence type="ECO:0000313" key="3">
    <source>
        <dbReference type="Proteomes" id="UP000023152"/>
    </source>
</evidence>
<feature type="region of interest" description="Disordered" evidence="1">
    <location>
        <begin position="7"/>
        <end position="92"/>
    </location>
</feature>
<protein>
    <submittedName>
        <fullName evidence="2">Uncharacterized protein</fullName>
    </submittedName>
</protein>
<evidence type="ECO:0000313" key="2">
    <source>
        <dbReference type="EMBL" id="ETO21006.1"/>
    </source>
</evidence>
<feature type="compositionally biased region" description="Basic and acidic residues" evidence="1">
    <location>
        <begin position="152"/>
        <end position="167"/>
    </location>
</feature>
<feature type="compositionally biased region" description="Basic and acidic residues" evidence="1">
    <location>
        <begin position="52"/>
        <end position="79"/>
    </location>
</feature>
<reference evidence="2 3" key="1">
    <citation type="journal article" date="2013" name="Curr. Biol.">
        <title>The Genome of the Foraminiferan Reticulomyxa filosa.</title>
        <authorList>
            <person name="Glockner G."/>
            <person name="Hulsmann N."/>
            <person name="Schleicher M."/>
            <person name="Noegel A.A."/>
            <person name="Eichinger L."/>
            <person name="Gallinger C."/>
            <person name="Pawlowski J."/>
            <person name="Sierra R."/>
            <person name="Euteneuer U."/>
            <person name="Pillet L."/>
            <person name="Moustafa A."/>
            <person name="Platzer M."/>
            <person name="Groth M."/>
            <person name="Szafranski K."/>
            <person name="Schliwa M."/>
        </authorList>
    </citation>
    <scope>NUCLEOTIDE SEQUENCE [LARGE SCALE GENOMIC DNA]</scope>
</reference>
<feature type="compositionally biased region" description="Basic residues" evidence="1">
    <location>
        <begin position="37"/>
        <end position="51"/>
    </location>
</feature>
<feature type="region of interest" description="Disordered" evidence="1">
    <location>
        <begin position="104"/>
        <end position="167"/>
    </location>
</feature>